<accession>A0A409WPZ1</accession>
<dbReference type="GO" id="GO:0003677">
    <property type="term" value="F:DNA binding"/>
    <property type="evidence" value="ECO:0007669"/>
    <property type="project" value="InterPro"/>
</dbReference>
<dbReference type="InterPro" id="IPR011010">
    <property type="entry name" value="DNA_brk_join_enz"/>
</dbReference>
<dbReference type="Gene3D" id="1.10.443.10">
    <property type="entry name" value="Intergrase catalytic core"/>
    <property type="match status" value="1"/>
</dbReference>
<organism evidence="2 3">
    <name type="scientific">Panaeolus cyanescens</name>
    <dbReference type="NCBI Taxonomy" id="181874"/>
    <lineage>
        <taxon>Eukaryota</taxon>
        <taxon>Fungi</taxon>
        <taxon>Dikarya</taxon>
        <taxon>Basidiomycota</taxon>
        <taxon>Agaricomycotina</taxon>
        <taxon>Agaricomycetes</taxon>
        <taxon>Agaricomycetidae</taxon>
        <taxon>Agaricales</taxon>
        <taxon>Agaricineae</taxon>
        <taxon>Galeropsidaceae</taxon>
        <taxon>Panaeolus</taxon>
    </lineage>
</organism>
<dbReference type="InterPro" id="IPR052925">
    <property type="entry name" value="Phage_Integrase-like_Recomb"/>
</dbReference>
<dbReference type="PANTHER" id="PTHR34605:SF3">
    <property type="entry name" value="P CELL-TYPE AGGLUTINATION PROTEIN MAP4-LIKE-RELATED"/>
    <property type="match status" value="1"/>
</dbReference>
<evidence type="ECO:0008006" key="4">
    <source>
        <dbReference type="Google" id="ProtNLM"/>
    </source>
</evidence>
<dbReference type="SUPFAM" id="SSF56349">
    <property type="entry name" value="DNA breaking-rejoining enzymes"/>
    <property type="match status" value="1"/>
</dbReference>
<dbReference type="GO" id="GO:0006310">
    <property type="term" value="P:DNA recombination"/>
    <property type="evidence" value="ECO:0007669"/>
    <property type="project" value="UniProtKB-KW"/>
</dbReference>
<evidence type="ECO:0000256" key="1">
    <source>
        <dbReference type="ARBA" id="ARBA00023172"/>
    </source>
</evidence>
<evidence type="ECO:0000313" key="2">
    <source>
        <dbReference type="EMBL" id="PPQ80584.1"/>
    </source>
</evidence>
<gene>
    <name evidence="2" type="ORF">CVT24_002719</name>
</gene>
<evidence type="ECO:0000313" key="3">
    <source>
        <dbReference type="Proteomes" id="UP000284842"/>
    </source>
</evidence>
<dbReference type="GO" id="GO:0015074">
    <property type="term" value="P:DNA integration"/>
    <property type="evidence" value="ECO:0007669"/>
    <property type="project" value="InterPro"/>
</dbReference>
<protein>
    <recommendedName>
        <fullName evidence="4">Tyr recombinase domain-containing protein</fullName>
    </recommendedName>
</protein>
<dbReference type="Proteomes" id="UP000284842">
    <property type="component" value="Unassembled WGS sequence"/>
</dbReference>
<dbReference type="AlphaFoldDB" id="A0A409WPZ1"/>
<dbReference type="OrthoDB" id="2678913at2759"/>
<dbReference type="EMBL" id="NHTK01005352">
    <property type="protein sequence ID" value="PPQ80584.1"/>
    <property type="molecule type" value="Genomic_DNA"/>
</dbReference>
<reference evidence="2 3" key="1">
    <citation type="journal article" date="2018" name="Evol. Lett.">
        <title>Horizontal gene cluster transfer increased hallucinogenic mushroom diversity.</title>
        <authorList>
            <person name="Reynolds H.T."/>
            <person name="Vijayakumar V."/>
            <person name="Gluck-Thaler E."/>
            <person name="Korotkin H.B."/>
            <person name="Matheny P.B."/>
            <person name="Slot J.C."/>
        </authorList>
    </citation>
    <scope>NUCLEOTIDE SEQUENCE [LARGE SCALE GENOMIC DNA]</scope>
    <source>
        <strain evidence="2 3">2629</strain>
    </source>
</reference>
<dbReference type="InParanoid" id="A0A409WPZ1"/>
<dbReference type="InterPro" id="IPR013762">
    <property type="entry name" value="Integrase-like_cat_sf"/>
</dbReference>
<proteinExistence type="predicted"/>
<dbReference type="STRING" id="181874.A0A409WPZ1"/>
<sequence>MEGSNVSQTDADRIYTVLSSSWQISTKRTYGAGLLLFHTYCDRKVPPVPEAQRAPIHAPLLLDFLTACAGVYAGTSVKNYAYGLCAWHTVHALTWLVSEVQLQAALSAAEKLAPPASRREKRAPVTVAYLELLAPHFDPTVPLDAAVFACLTTVFWSLSRLGEFVVPGVDSFNPVRHIKAGDVTQGVVGRLGLSVTSFAIPSTKVAPVNGETVQWSRQDGPADPDAAFRNHMAINEPGSQDHLFAWRNPRGVLTPLSRYSFMRRIGSAVSKAGVTRLQGHGLRIGGVLEFLLRGVPFDVVKEMGRWSSNAFSVYLRKHADILAPYIQDAPLLEPFTRVAMPDGSSTRH</sequence>
<keyword evidence="1" id="KW-0233">DNA recombination</keyword>
<dbReference type="PANTHER" id="PTHR34605">
    <property type="entry name" value="PHAGE_INTEGRASE DOMAIN-CONTAINING PROTEIN"/>
    <property type="match status" value="1"/>
</dbReference>
<name>A0A409WPZ1_9AGAR</name>
<comment type="caution">
    <text evidence="2">The sequence shown here is derived from an EMBL/GenBank/DDBJ whole genome shotgun (WGS) entry which is preliminary data.</text>
</comment>
<keyword evidence="3" id="KW-1185">Reference proteome</keyword>